<proteinExistence type="predicted"/>
<dbReference type="EMBL" id="JAAGLI010000510">
    <property type="protein sequence ID" value="NEA24764.1"/>
    <property type="molecule type" value="Genomic_DNA"/>
</dbReference>
<dbReference type="RefSeq" id="WP_163058135.1">
    <property type="nucleotide sequence ID" value="NZ_JAAGLI010000510.1"/>
</dbReference>
<dbReference type="AlphaFoldDB" id="A0A6L9QL85"/>
<dbReference type="Proteomes" id="UP000475532">
    <property type="component" value="Unassembled WGS sequence"/>
</dbReference>
<evidence type="ECO:0000313" key="2">
    <source>
        <dbReference type="Proteomes" id="UP000475532"/>
    </source>
</evidence>
<evidence type="ECO:0000313" key="1">
    <source>
        <dbReference type="EMBL" id="NEA24764.1"/>
    </source>
</evidence>
<gene>
    <name evidence="1" type="ORF">G3I70_20060</name>
</gene>
<accession>A0A6L9QL85</accession>
<organism evidence="1 2">
    <name type="scientific">Actinomadura bangladeshensis</name>
    <dbReference type="NCBI Taxonomy" id="453573"/>
    <lineage>
        <taxon>Bacteria</taxon>
        <taxon>Bacillati</taxon>
        <taxon>Actinomycetota</taxon>
        <taxon>Actinomycetes</taxon>
        <taxon>Streptosporangiales</taxon>
        <taxon>Thermomonosporaceae</taxon>
        <taxon>Actinomadura</taxon>
    </lineage>
</organism>
<comment type="caution">
    <text evidence="1">The sequence shown here is derived from an EMBL/GenBank/DDBJ whole genome shotgun (WGS) entry which is preliminary data.</text>
</comment>
<sequence>MYRDPETPPPWARETSADCPVGAPHQAWIEASLTWFAREFGREPAARNSVLPGPDLPSAAYTGTPEQIGALVSRVCGLMGVDPAEITVEFFDRAGEDVAATRKERRTVGHYSVRNGRTVIGLDVTEAADAAYVIAVIAHELCHVRLLGEGRISADRKDHERLTDLLTVYFGFGVFTTNAALRFGETARGFSVQPLGELDERTLNATRNDGFSRLGYLTEREFGYAMACHAWLRLEAEPAWAGRLDPGPRAFLWQGLAYLGRVAAPGVLPTRTTGTVPVSIRVVPKTDRVWLSGLYLMITRGEWPPDAPGHRRS</sequence>
<name>A0A6L9QL85_9ACTN</name>
<protein>
    <submittedName>
        <fullName evidence="1">Uncharacterized protein</fullName>
    </submittedName>
</protein>
<reference evidence="1 2" key="1">
    <citation type="submission" date="2020-01" db="EMBL/GenBank/DDBJ databases">
        <title>Insect and environment-associated Actinomycetes.</title>
        <authorList>
            <person name="Currrie C."/>
            <person name="Chevrette M."/>
            <person name="Carlson C."/>
            <person name="Stubbendieck R."/>
            <person name="Wendt-Pienkowski E."/>
        </authorList>
    </citation>
    <scope>NUCLEOTIDE SEQUENCE [LARGE SCALE GENOMIC DNA]</scope>
    <source>
        <strain evidence="1 2">SID10258</strain>
    </source>
</reference>